<keyword evidence="2 6" id="KW-0812">Transmembrane</keyword>
<name>A0AAE1E2D3_9GAST</name>
<proteinExistence type="predicted"/>
<dbReference type="EMBL" id="JAWDGP010001489">
    <property type="protein sequence ID" value="KAK3791040.1"/>
    <property type="molecule type" value="Genomic_DNA"/>
</dbReference>
<keyword evidence="4 6" id="KW-0472">Membrane</keyword>
<comment type="caution">
    <text evidence="8">The sequence shown here is derived from an EMBL/GenBank/DDBJ whole genome shotgun (WGS) entry which is preliminary data.</text>
</comment>
<dbReference type="Proteomes" id="UP001283361">
    <property type="component" value="Unassembled WGS sequence"/>
</dbReference>
<sequence>MCWLTVEQIFGYSAVAYVVYVFKPWELALAQEGEDALVTLLVHILFSLTSLSDNKNTAAQTSTQICKNEQGVQLSGGAEDGCKSKPEQILQNSKVWDKNLVSREQYQRKFCKKTCRGLDEEISEEMSCPNIRCFDCICERPACDVYGICCPTAYQKGNHREGNLSGKNENTVNKSALKMSSNEERIQSVEFPVLKCEEFDEDKSYLYIQSCPSDFSDSQTRKLCEQDHDLSKGITLDQFARVTDTVTKVTYYNKYCALCNGANKTDQWNVNVTCDHFLYVYHAKTFDQLLSSSLRPKSACRVKHVPLVKYRTSCRQEWFNTSIGRCNETGLWQVHDEDVERACQQLNKRSLRVSLSSQGKEYMFHNIFCAICNVGYPDCRNKASLLSDDFSFGGSIKIDTGPDRVQPPFSLILGFRRRRSNPAFVSPVAYSTCGPGEWASPDGRCLQLECSPGKVPQNGTCITALTQIRGLGYRFSMMFESHRKEPQERSNSKKSHKFSRSPHMVDVYNYLKSKISSALEGSLEGFQMQMKAVLFTDREKLGDRSASHNKHQLQVTFWLQILVIANKTLPRDDFEMQLTMLVDILAQNTPKIVSGKSNISLIPRMTLGDANVSSLCSLPEVKCESFGTSIISPMDSTFSAKKKFLSAKQNLNCLYVQFNNSNFEIDYSERTSLIPSTKLSLTLGSTSLVFTENSEFTSISMDEKGFLHVCREVLDSKLKKFEEERMKEFITKLKAQSRLSAVEKAQYYLTLVCLSASMICLVLTLLTYFSFRVLRNQAGLNNIFLCGSLLMAQAFLLASSHVSRSHSLCAALGMLTHFLWLWMFVWSFICCFHMFRVFTMKNGGHKICMFSCLTSSMFRTVMLSLLFPTAVVCTVFSVSLIISEGDRTGYGRESCYLDSALLVGLTTVLPLALITVSNAVFFTITATKIQQTRNWQSQEFFKKSDRTNLYIYIKLSTITGVFWVIQILAEGLNNDVLRFIAILSNGLQGVFIFVSYICNQRILNLYRESIGEKLIFITSFENSGKVTQEQLDLQSKSSSLDNKKEQSPAVSNPDIRQMSSSVDEMPAGEEQCDVMKVYLDEKKLQLFSGETTCSTEKISDRLNG</sequence>
<evidence type="ECO:0000256" key="6">
    <source>
        <dbReference type="SAM" id="Phobius"/>
    </source>
</evidence>
<feature type="transmembrane region" description="Helical" evidence="6">
    <location>
        <begin position="860"/>
        <end position="882"/>
    </location>
</feature>
<dbReference type="InterPro" id="IPR000832">
    <property type="entry name" value="GPCR_2_secretin-like"/>
</dbReference>
<feature type="transmembrane region" description="Helical" evidence="6">
    <location>
        <begin position="947"/>
        <end position="965"/>
    </location>
</feature>
<dbReference type="AlphaFoldDB" id="A0AAE1E2D3"/>
<evidence type="ECO:0000256" key="1">
    <source>
        <dbReference type="ARBA" id="ARBA00004141"/>
    </source>
</evidence>
<feature type="transmembrane region" description="Helical" evidence="6">
    <location>
        <begin position="977"/>
        <end position="998"/>
    </location>
</feature>
<feature type="transmembrane region" description="Helical" evidence="6">
    <location>
        <begin position="818"/>
        <end position="839"/>
    </location>
</feature>
<dbReference type="Gene3D" id="1.20.1070.10">
    <property type="entry name" value="Rhodopsin 7-helix transmembrane proteins"/>
    <property type="match status" value="1"/>
</dbReference>
<organism evidence="8 9">
    <name type="scientific">Elysia crispata</name>
    <name type="common">lettuce slug</name>
    <dbReference type="NCBI Taxonomy" id="231223"/>
    <lineage>
        <taxon>Eukaryota</taxon>
        <taxon>Metazoa</taxon>
        <taxon>Spiralia</taxon>
        <taxon>Lophotrochozoa</taxon>
        <taxon>Mollusca</taxon>
        <taxon>Gastropoda</taxon>
        <taxon>Heterobranchia</taxon>
        <taxon>Euthyneura</taxon>
        <taxon>Panpulmonata</taxon>
        <taxon>Sacoglossa</taxon>
        <taxon>Placobranchoidea</taxon>
        <taxon>Plakobranchidae</taxon>
        <taxon>Elysia</taxon>
    </lineage>
</organism>
<dbReference type="Pfam" id="PF00002">
    <property type="entry name" value="7tm_2"/>
    <property type="match status" value="1"/>
</dbReference>
<evidence type="ECO:0000313" key="9">
    <source>
        <dbReference type="Proteomes" id="UP001283361"/>
    </source>
</evidence>
<dbReference type="InterPro" id="IPR053231">
    <property type="entry name" value="GPCR_LN-TM7"/>
</dbReference>
<feature type="transmembrane region" description="Helical" evidence="6">
    <location>
        <begin position="747"/>
        <end position="771"/>
    </location>
</feature>
<feature type="region of interest" description="Disordered" evidence="5">
    <location>
        <begin position="1035"/>
        <end position="1066"/>
    </location>
</feature>
<feature type="transmembrane region" description="Helical" evidence="6">
    <location>
        <begin position="902"/>
        <end position="926"/>
    </location>
</feature>
<evidence type="ECO:0000256" key="4">
    <source>
        <dbReference type="ARBA" id="ARBA00023136"/>
    </source>
</evidence>
<comment type="subcellular location">
    <subcellularLocation>
        <location evidence="1">Membrane</location>
        <topology evidence="1">Multi-pass membrane protein</topology>
    </subcellularLocation>
</comment>
<dbReference type="GO" id="GO:0007166">
    <property type="term" value="P:cell surface receptor signaling pathway"/>
    <property type="evidence" value="ECO:0007669"/>
    <property type="project" value="InterPro"/>
</dbReference>
<feature type="transmembrane region" description="Helical" evidence="6">
    <location>
        <begin position="778"/>
        <end position="798"/>
    </location>
</feature>
<keyword evidence="9" id="KW-1185">Reference proteome</keyword>
<dbReference type="PANTHER" id="PTHR45902:SF1">
    <property type="entry name" value="LATROPHILIN RECEPTOR-LIKE PROTEIN A"/>
    <property type="match status" value="1"/>
</dbReference>
<evidence type="ECO:0000259" key="7">
    <source>
        <dbReference type="PROSITE" id="PS50261"/>
    </source>
</evidence>
<evidence type="ECO:0000313" key="8">
    <source>
        <dbReference type="EMBL" id="KAK3791040.1"/>
    </source>
</evidence>
<reference evidence="8" key="1">
    <citation type="journal article" date="2023" name="G3 (Bethesda)">
        <title>A reference genome for the long-term kleptoplast-retaining sea slug Elysia crispata morphotype clarki.</title>
        <authorList>
            <person name="Eastman K.E."/>
            <person name="Pendleton A.L."/>
            <person name="Shaikh M.A."/>
            <person name="Suttiyut T."/>
            <person name="Ogas R."/>
            <person name="Tomko P."/>
            <person name="Gavelis G."/>
            <person name="Widhalm J.R."/>
            <person name="Wisecaver J.H."/>
        </authorList>
    </citation>
    <scope>NUCLEOTIDE SEQUENCE</scope>
    <source>
        <strain evidence="8">ECLA1</strain>
    </source>
</reference>
<dbReference type="GO" id="GO:0016020">
    <property type="term" value="C:membrane"/>
    <property type="evidence" value="ECO:0007669"/>
    <property type="project" value="UniProtKB-SubCell"/>
</dbReference>
<evidence type="ECO:0000256" key="5">
    <source>
        <dbReference type="SAM" id="MobiDB-lite"/>
    </source>
</evidence>
<feature type="domain" description="G-protein coupled receptors family 2 profile 2" evidence="7">
    <location>
        <begin position="746"/>
        <end position="1000"/>
    </location>
</feature>
<dbReference type="PANTHER" id="PTHR45902">
    <property type="entry name" value="LATROPHILIN RECEPTOR-LIKE PROTEIN A"/>
    <property type="match status" value="1"/>
</dbReference>
<protein>
    <recommendedName>
        <fullName evidence="7">G-protein coupled receptors family 2 profile 2 domain-containing protein</fullName>
    </recommendedName>
</protein>
<dbReference type="CDD" id="cd15039">
    <property type="entry name" value="7tmB3_Methuselah-like"/>
    <property type="match status" value="1"/>
</dbReference>
<accession>A0AAE1E2D3</accession>
<keyword evidence="3 6" id="KW-1133">Transmembrane helix</keyword>
<dbReference type="GO" id="GO:0004930">
    <property type="term" value="F:G protein-coupled receptor activity"/>
    <property type="evidence" value="ECO:0007669"/>
    <property type="project" value="InterPro"/>
</dbReference>
<dbReference type="PROSITE" id="PS50261">
    <property type="entry name" value="G_PROTEIN_RECEP_F2_4"/>
    <property type="match status" value="1"/>
</dbReference>
<gene>
    <name evidence="8" type="ORF">RRG08_001804</name>
</gene>
<evidence type="ECO:0000256" key="2">
    <source>
        <dbReference type="ARBA" id="ARBA00022692"/>
    </source>
</evidence>
<dbReference type="InterPro" id="IPR017981">
    <property type="entry name" value="GPCR_2-like_7TM"/>
</dbReference>
<evidence type="ECO:0000256" key="3">
    <source>
        <dbReference type="ARBA" id="ARBA00022989"/>
    </source>
</evidence>